<accession>A0A1R3GPG1</accession>
<proteinExistence type="predicted"/>
<keyword evidence="3" id="KW-1185">Reference proteome</keyword>
<reference evidence="2 3" key="1">
    <citation type="submission" date="2013-09" db="EMBL/GenBank/DDBJ databases">
        <title>Corchorus capsularis genome sequencing.</title>
        <authorList>
            <person name="Alam M."/>
            <person name="Haque M.S."/>
            <person name="Islam M.S."/>
            <person name="Emdad E.M."/>
            <person name="Islam M.M."/>
            <person name="Ahmed B."/>
            <person name="Halim A."/>
            <person name="Hossen Q.M.M."/>
            <person name="Hossain M.Z."/>
            <person name="Ahmed R."/>
            <person name="Khan M.M."/>
            <person name="Islam R."/>
            <person name="Rashid M.M."/>
            <person name="Khan S.A."/>
            <person name="Rahman M.S."/>
            <person name="Alam M."/>
        </authorList>
    </citation>
    <scope>NUCLEOTIDE SEQUENCE [LARGE SCALE GENOMIC DNA]</scope>
    <source>
        <strain evidence="3">cv. CVL-1</strain>
        <tissue evidence="2">Whole seedling</tissue>
    </source>
</reference>
<dbReference type="Proteomes" id="UP000188268">
    <property type="component" value="Unassembled WGS sequence"/>
</dbReference>
<evidence type="ECO:0000313" key="2">
    <source>
        <dbReference type="EMBL" id="OMO59961.1"/>
    </source>
</evidence>
<feature type="region of interest" description="Disordered" evidence="1">
    <location>
        <begin position="1"/>
        <end position="29"/>
    </location>
</feature>
<comment type="caution">
    <text evidence="2">The sequence shown here is derived from an EMBL/GenBank/DDBJ whole genome shotgun (WGS) entry which is preliminary data.</text>
</comment>
<dbReference type="Gramene" id="OMO59961">
    <property type="protein sequence ID" value="OMO59961"/>
    <property type="gene ID" value="CCACVL1_24504"/>
</dbReference>
<feature type="compositionally biased region" description="Polar residues" evidence="1">
    <location>
        <begin position="1"/>
        <end position="23"/>
    </location>
</feature>
<dbReference type="EMBL" id="AWWV01013811">
    <property type="protein sequence ID" value="OMO59961.1"/>
    <property type="molecule type" value="Genomic_DNA"/>
</dbReference>
<evidence type="ECO:0000256" key="1">
    <source>
        <dbReference type="SAM" id="MobiDB-lite"/>
    </source>
</evidence>
<gene>
    <name evidence="2" type="ORF">CCACVL1_24504</name>
</gene>
<evidence type="ECO:0000313" key="3">
    <source>
        <dbReference type="Proteomes" id="UP000188268"/>
    </source>
</evidence>
<dbReference type="AlphaFoldDB" id="A0A1R3GPG1"/>
<organism evidence="2 3">
    <name type="scientific">Corchorus capsularis</name>
    <name type="common">Jute</name>
    <dbReference type="NCBI Taxonomy" id="210143"/>
    <lineage>
        <taxon>Eukaryota</taxon>
        <taxon>Viridiplantae</taxon>
        <taxon>Streptophyta</taxon>
        <taxon>Embryophyta</taxon>
        <taxon>Tracheophyta</taxon>
        <taxon>Spermatophyta</taxon>
        <taxon>Magnoliopsida</taxon>
        <taxon>eudicotyledons</taxon>
        <taxon>Gunneridae</taxon>
        <taxon>Pentapetalae</taxon>
        <taxon>rosids</taxon>
        <taxon>malvids</taxon>
        <taxon>Malvales</taxon>
        <taxon>Malvaceae</taxon>
        <taxon>Grewioideae</taxon>
        <taxon>Apeibeae</taxon>
        <taxon>Corchorus</taxon>
    </lineage>
</organism>
<protein>
    <submittedName>
        <fullName evidence="2">Uncharacterized protein</fullName>
    </submittedName>
</protein>
<sequence>MDDNVSSISNENLKLQPNNSQAQGVVESKGGNLRRGMRQVKNNCLQKEFEELAGENTYLKELDGLELDDLLDDLLSKELIVNDNDPIKEIPISKAIQENSTMGEFLVKIDDDVASDVDFPNFMFSLGGKLKRVGRYSSPLALVPMVERMLNWRWRNNQRDGGTGA</sequence>
<name>A0A1R3GPG1_COCAP</name>